<comment type="caution">
    <text evidence="1">The sequence shown here is derived from an EMBL/GenBank/DDBJ whole genome shotgun (WGS) entry which is preliminary data.</text>
</comment>
<proteinExistence type="predicted"/>
<dbReference type="GeneID" id="65654070"/>
<dbReference type="RefSeq" id="WP_006886241.1">
    <property type="nucleotide sequence ID" value="NZ_AFVJ01000005.1"/>
</dbReference>
<reference evidence="1 2" key="1">
    <citation type="journal article" date="2011" name="J. Bacteriol.">
        <title>Genome Sequence of Duck Pathogen Mycoplasma anatis Strain 1340.</title>
        <authorList>
            <person name="Guo Z."/>
            <person name="Chen P."/>
            <person name="Ren P."/>
            <person name="Kuang S."/>
            <person name="Zhou Z."/>
            <person name="Li Z."/>
            <person name="Liu M."/>
            <person name="Shi D."/>
            <person name="Xiao Y."/>
            <person name="Wang X."/>
            <person name="Zhou R."/>
            <person name="Jin H."/>
            <person name="Bi D."/>
        </authorList>
    </citation>
    <scope>NUCLEOTIDE SEQUENCE [LARGE SCALE GENOMIC DNA]</scope>
    <source>
        <strain evidence="1 2">1340</strain>
    </source>
</reference>
<dbReference type="AlphaFoldDB" id="F9QCM2"/>
<organism evidence="1 2">
    <name type="scientific">Mycoplasmopsis anatis 1340</name>
    <dbReference type="NCBI Taxonomy" id="1034808"/>
    <lineage>
        <taxon>Bacteria</taxon>
        <taxon>Bacillati</taxon>
        <taxon>Mycoplasmatota</taxon>
        <taxon>Mycoplasmoidales</taxon>
        <taxon>Metamycoplasmataceae</taxon>
        <taxon>Mycoplasmopsis</taxon>
    </lineage>
</organism>
<accession>F9QCM2</accession>
<name>F9QCM2_9BACT</name>
<dbReference type="Proteomes" id="UP000005055">
    <property type="component" value="Unassembled WGS sequence"/>
</dbReference>
<keyword evidence="2" id="KW-1185">Reference proteome</keyword>
<sequence>MRTTWNIEQVFSKINGFLIDVRYWIIKNNFYNLPDIKRGIELLPNSYFEEDYPWNTYFQETNDKKKYIYSENKLLNFELNNKYSNSFFSNDTNILKMLSFLDYYVLFEKGYFAYEEKEKRKRQKLLEAINQIGVENDEIVVHILELNEQYVPFTNVFALCCYVLICLDKQGYKLNYLNFNSENKEIWEQIYNKITKNKFVFKIYSSQEEINQKFYKKYLLTDDQNYGVNYGVFANVCEKTFNTWNISAKNRLNKELNRWKTNGLFDTNYLLLQCIFNKSEFYRAIKEKFLLGWMFDDKSITKLPKYAFNIDYWKSFFEKIGDLLPFNIPEEDLKLTTIIKGRTYKYFSGYVKLGWIKEDTLFFEKEICKLNLWKIVDEKLINEENKITDRIIEKLIEIGFINVPKLISKYGVNYEKLRSCNKIIYHEITKYFSKNKSNKLITNICDGY</sequence>
<dbReference type="EMBL" id="AFVJ01000005">
    <property type="protein sequence ID" value="EGS29518.1"/>
    <property type="molecule type" value="Genomic_DNA"/>
</dbReference>
<protein>
    <submittedName>
        <fullName evidence="1">Uncharacterized protein</fullName>
    </submittedName>
</protein>
<dbReference type="STRING" id="1034808.GIG_00892"/>
<evidence type="ECO:0000313" key="2">
    <source>
        <dbReference type="Proteomes" id="UP000005055"/>
    </source>
</evidence>
<evidence type="ECO:0000313" key="1">
    <source>
        <dbReference type="EMBL" id="EGS29518.1"/>
    </source>
</evidence>
<gene>
    <name evidence="1" type="ORF">GIG_00892</name>
</gene>